<dbReference type="RefSeq" id="WP_121622444.1">
    <property type="nucleotide sequence ID" value="NZ_JACIIW010000002.1"/>
</dbReference>
<proteinExistence type="predicted"/>
<accession>A0A3L7AJP4</accession>
<sequence>MPLAEIVRRTGHGRKTLYRWLDHDIAPDGSAVFSPVPRRRPRVPALHRAARAGTAPARAQLLARLWSAAERQVAQIEARIAALGADGVGDSEKDARALAVLARTLRELTALETAPRPRRPGAGGTAAPGVPPASEGEGDGAAFRDLDAFRSELARRLDGLRADGAGADPAEGPA</sequence>
<protein>
    <submittedName>
        <fullName evidence="2">Uncharacterized protein</fullName>
    </submittedName>
</protein>
<comment type="caution">
    <text evidence="2">The sequence shown here is derived from an EMBL/GenBank/DDBJ whole genome shotgun (WGS) entry which is preliminary data.</text>
</comment>
<name>A0A3L7AJP4_9HYPH</name>
<dbReference type="Proteomes" id="UP000269692">
    <property type="component" value="Unassembled WGS sequence"/>
</dbReference>
<gene>
    <name evidence="2" type="ORF">D9R14_06145</name>
</gene>
<feature type="region of interest" description="Disordered" evidence="1">
    <location>
        <begin position="110"/>
        <end position="144"/>
    </location>
</feature>
<evidence type="ECO:0000256" key="1">
    <source>
        <dbReference type="SAM" id="MobiDB-lite"/>
    </source>
</evidence>
<evidence type="ECO:0000313" key="2">
    <source>
        <dbReference type="EMBL" id="RLP79940.1"/>
    </source>
</evidence>
<organism evidence="2 3">
    <name type="scientific">Xanthobacter tagetidis</name>
    <dbReference type="NCBI Taxonomy" id="60216"/>
    <lineage>
        <taxon>Bacteria</taxon>
        <taxon>Pseudomonadati</taxon>
        <taxon>Pseudomonadota</taxon>
        <taxon>Alphaproteobacteria</taxon>
        <taxon>Hyphomicrobiales</taxon>
        <taxon>Xanthobacteraceae</taxon>
        <taxon>Xanthobacter</taxon>
    </lineage>
</organism>
<evidence type="ECO:0000313" key="3">
    <source>
        <dbReference type="Proteomes" id="UP000269692"/>
    </source>
</evidence>
<keyword evidence="3" id="KW-1185">Reference proteome</keyword>
<dbReference type="AlphaFoldDB" id="A0A3L7AJP4"/>
<dbReference type="EMBL" id="RCTF01000004">
    <property type="protein sequence ID" value="RLP79940.1"/>
    <property type="molecule type" value="Genomic_DNA"/>
</dbReference>
<reference evidence="2 3" key="1">
    <citation type="submission" date="2018-10" db="EMBL/GenBank/DDBJ databases">
        <title>Xanthobacter tagetidis genome sequencing and assembly.</title>
        <authorList>
            <person name="Maclea K.S."/>
            <person name="Goen A.E."/>
            <person name="Fatima S.A."/>
        </authorList>
    </citation>
    <scope>NUCLEOTIDE SEQUENCE [LARGE SCALE GENOMIC DNA]</scope>
    <source>
        <strain evidence="2 3">ATCC 700314</strain>
    </source>
</reference>